<comment type="subcellular location">
    <subcellularLocation>
        <location evidence="1 9">Nucleus</location>
    </subcellularLocation>
</comment>
<dbReference type="CDD" id="cd06084">
    <property type="entry name" value="KOW_Spt5_4"/>
    <property type="match status" value="1"/>
</dbReference>
<feature type="domain" description="KOW" evidence="12">
    <location>
        <begin position="1037"/>
        <end position="1064"/>
    </location>
</feature>
<dbReference type="Pfam" id="PF23042">
    <property type="entry name" value="KOW1_SPT5"/>
    <property type="match status" value="1"/>
</dbReference>
<evidence type="ECO:0000256" key="10">
    <source>
        <dbReference type="SAM" id="MobiDB-lite"/>
    </source>
</evidence>
<dbReference type="InterPro" id="IPR005824">
    <property type="entry name" value="KOW"/>
</dbReference>
<dbReference type="InterPro" id="IPR036735">
    <property type="entry name" value="NGN_dom_sf"/>
</dbReference>
<evidence type="ECO:0000256" key="3">
    <source>
        <dbReference type="ARBA" id="ARBA00020181"/>
    </source>
</evidence>
<evidence type="ECO:0000256" key="2">
    <source>
        <dbReference type="ARBA" id="ARBA00006956"/>
    </source>
</evidence>
<dbReference type="GO" id="GO:0006368">
    <property type="term" value="P:transcription elongation by RNA polymerase II"/>
    <property type="evidence" value="ECO:0007669"/>
    <property type="project" value="TreeGrafter"/>
</dbReference>
<gene>
    <name evidence="14" type="ORF">FOMPIDRAFT_1035595</name>
</gene>
<dbReference type="InterPro" id="IPR041973">
    <property type="entry name" value="KOW_Spt5_1"/>
</dbReference>
<dbReference type="InterPro" id="IPR041978">
    <property type="entry name" value="KOW_Spt5_5"/>
</dbReference>
<dbReference type="GO" id="GO:0032044">
    <property type="term" value="C:DSIF complex"/>
    <property type="evidence" value="ECO:0007669"/>
    <property type="project" value="TreeGrafter"/>
</dbReference>
<feature type="compositionally biased region" description="Polar residues" evidence="10">
    <location>
        <begin position="836"/>
        <end position="847"/>
    </location>
</feature>
<proteinExistence type="inferred from homology"/>
<dbReference type="Pfam" id="PF23291">
    <property type="entry name" value="KOW4_SPT5"/>
    <property type="match status" value="1"/>
</dbReference>
<feature type="region of interest" description="Disordered" evidence="10">
    <location>
        <begin position="1"/>
        <end position="100"/>
    </location>
</feature>
<dbReference type="InterPro" id="IPR005100">
    <property type="entry name" value="NGN-domain"/>
</dbReference>
<feature type="compositionally biased region" description="Basic residues" evidence="10">
    <location>
        <begin position="64"/>
        <end position="74"/>
    </location>
</feature>
<feature type="domain" description="Spt5 C-terminal" evidence="13">
    <location>
        <begin position="779"/>
        <end position="951"/>
    </location>
</feature>
<evidence type="ECO:0000256" key="8">
    <source>
        <dbReference type="ARBA" id="ARBA00025870"/>
    </source>
</evidence>
<dbReference type="EMBL" id="KE504131">
    <property type="protein sequence ID" value="EPT03277.1"/>
    <property type="molecule type" value="Genomic_DNA"/>
</dbReference>
<dbReference type="Pfam" id="PF23290">
    <property type="entry name" value="KOW5_SPT5"/>
    <property type="match status" value="1"/>
</dbReference>
<comment type="similarity">
    <text evidence="2 9">Belongs to the SPT5 family.</text>
</comment>
<dbReference type="InterPro" id="IPR039659">
    <property type="entry name" value="SPT5"/>
</dbReference>
<protein>
    <recommendedName>
        <fullName evidence="3 9">Transcription elongation factor SPT5</fullName>
    </recommendedName>
</protein>
<evidence type="ECO:0000256" key="1">
    <source>
        <dbReference type="ARBA" id="ARBA00004123"/>
    </source>
</evidence>
<evidence type="ECO:0000256" key="4">
    <source>
        <dbReference type="ARBA" id="ARBA00022664"/>
    </source>
</evidence>
<keyword evidence="15" id="KW-1185">Reference proteome</keyword>
<reference evidence="14 15" key="1">
    <citation type="journal article" date="2012" name="Science">
        <title>The Paleozoic origin of enzymatic lignin decomposition reconstructed from 31 fungal genomes.</title>
        <authorList>
            <person name="Floudas D."/>
            <person name="Binder M."/>
            <person name="Riley R."/>
            <person name="Barry K."/>
            <person name="Blanchette R.A."/>
            <person name="Henrissat B."/>
            <person name="Martinez A.T."/>
            <person name="Otillar R."/>
            <person name="Spatafora J.W."/>
            <person name="Yadav J.S."/>
            <person name="Aerts A."/>
            <person name="Benoit I."/>
            <person name="Boyd A."/>
            <person name="Carlson A."/>
            <person name="Copeland A."/>
            <person name="Coutinho P.M."/>
            <person name="de Vries R.P."/>
            <person name="Ferreira P."/>
            <person name="Findley K."/>
            <person name="Foster B."/>
            <person name="Gaskell J."/>
            <person name="Glotzer D."/>
            <person name="Gorecki P."/>
            <person name="Heitman J."/>
            <person name="Hesse C."/>
            <person name="Hori C."/>
            <person name="Igarashi K."/>
            <person name="Jurgens J.A."/>
            <person name="Kallen N."/>
            <person name="Kersten P."/>
            <person name="Kohler A."/>
            <person name="Kuees U."/>
            <person name="Kumar T.K.A."/>
            <person name="Kuo A."/>
            <person name="LaButti K."/>
            <person name="Larrondo L.F."/>
            <person name="Lindquist E."/>
            <person name="Ling A."/>
            <person name="Lombard V."/>
            <person name="Lucas S."/>
            <person name="Lundell T."/>
            <person name="Martin R."/>
            <person name="McLaughlin D.J."/>
            <person name="Morgenstern I."/>
            <person name="Morin E."/>
            <person name="Murat C."/>
            <person name="Nagy L.G."/>
            <person name="Nolan M."/>
            <person name="Ohm R.A."/>
            <person name="Patyshakuliyeva A."/>
            <person name="Rokas A."/>
            <person name="Ruiz-Duenas F.J."/>
            <person name="Sabat G."/>
            <person name="Salamov A."/>
            <person name="Samejima M."/>
            <person name="Schmutz J."/>
            <person name="Slot J.C."/>
            <person name="St John F."/>
            <person name="Stenlid J."/>
            <person name="Sun H."/>
            <person name="Sun S."/>
            <person name="Syed K."/>
            <person name="Tsang A."/>
            <person name="Wiebenga A."/>
            <person name="Young D."/>
            <person name="Pisabarro A."/>
            <person name="Eastwood D.C."/>
            <person name="Martin F."/>
            <person name="Cullen D."/>
            <person name="Grigoriev I.V."/>
            <person name="Hibbett D.S."/>
        </authorList>
    </citation>
    <scope>NUCLEOTIDE SEQUENCE</scope>
    <source>
        <strain evidence="15">FP-58527</strain>
    </source>
</reference>
<evidence type="ECO:0000313" key="15">
    <source>
        <dbReference type="Proteomes" id="UP000015241"/>
    </source>
</evidence>
<evidence type="ECO:0000256" key="5">
    <source>
        <dbReference type="ARBA" id="ARBA00023163"/>
    </source>
</evidence>
<dbReference type="CDD" id="cd06083">
    <property type="entry name" value="KOW_Spt5_3"/>
    <property type="match status" value="1"/>
</dbReference>
<dbReference type="Gene3D" id="2.30.30.30">
    <property type="match status" value="3"/>
</dbReference>
<feature type="domain" description="KOW" evidence="12">
    <location>
        <begin position="600"/>
        <end position="625"/>
    </location>
</feature>
<evidence type="ECO:0000313" key="14">
    <source>
        <dbReference type="EMBL" id="EPT03277.1"/>
    </source>
</evidence>
<evidence type="ECO:0000259" key="13">
    <source>
        <dbReference type="SMART" id="SM01104"/>
    </source>
</evidence>
<organism evidence="14 15">
    <name type="scientific">Fomitopsis schrenkii</name>
    <name type="common">Brown rot fungus</name>
    <dbReference type="NCBI Taxonomy" id="2126942"/>
    <lineage>
        <taxon>Eukaryota</taxon>
        <taxon>Fungi</taxon>
        <taxon>Dikarya</taxon>
        <taxon>Basidiomycota</taxon>
        <taxon>Agaricomycotina</taxon>
        <taxon>Agaricomycetes</taxon>
        <taxon>Polyporales</taxon>
        <taxon>Fomitopsis</taxon>
    </lineage>
</organism>
<feature type="domain" description="NusG-like N-terminal" evidence="11">
    <location>
        <begin position="169"/>
        <end position="259"/>
    </location>
</feature>
<dbReference type="InterPro" id="IPR006645">
    <property type="entry name" value="NGN-like_dom"/>
</dbReference>
<dbReference type="Pfam" id="PF23284">
    <property type="entry name" value="KOW2_Spt5"/>
    <property type="match status" value="1"/>
</dbReference>
<evidence type="ECO:0000259" key="11">
    <source>
        <dbReference type="SMART" id="SM00738"/>
    </source>
</evidence>
<dbReference type="FunFam" id="2.30.30.30:FF:000018">
    <property type="entry name" value="Transcription elongation factor SPT5"/>
    <property type="match status" value="1"/>
</dbReference>
<dbReference type="SUPFAM" id="SSF50104">
    <property type="entry name" value="Translation proteins SH3-like domain"/>
    <property type="match status" value="1"/>
</dbReference>
<feature type="compositionally biased region" description="Basic and acidic residues" evidence="10">
    <location>
        <begin position="864"/>
        <end position="875"/>
    </location>
</feature>
<dbReference type="InterPro" id="IPR057936">
    <property type="entry name" value="KOWx_Spt5"/>
</dbReference>
<dbReference type="GO" id="GO:0000785">
    <property type="term" value="C:chromatin"/>
    <property type="evidence" value="ECO:0007669"/>
    <property type="project" value="UniProtKB-ARBA"/>
</dbReference>
<dbReference type="CDD" id="cd06085">
    <property type="entry name" value="KOW_Spt5_5"/>
    <property type="match status" value="1"/>
</dbReference>
<dbReference type="SMART" id="SM01104">
    <property type="entry name" value="CTD"/>
    <property type="match status" value="1"/>
</dbReference>
<feature type="domain" description="KOW" evidence="12">
    <location>
        <begin position="264"/>
        <end position="291"/>
    </location>
</feature>
<dbReference type="InParanoid" id="S8EE70"/>
<evidence type="ECO:0000256" key="6">
    <source>
        <dbReference type="ARBA" id="ARBA00023242"/>
    </source>
</evidence>
<dbReference type="Gene3D" id="3.30.70.940">
    <property type="entry name" value="NusG, N-terminal domain"/>
    <property type="match status" value="1"/>
</dbReference>
<dbReference type="Pfam" id="PF03439">
    <property type="entry name" value="Spt5-NGN"/>
    <property type="match status" value="1"/>
</dbReference>
<dbReference type="FunFam" id="3.30.70.940:FF:000005">
    <property type="entry name" value="Transcription elongation factor SPT5"/>
    <property type="match status" value="1"/>
</dbReference>
<dbReference type="GO" id="GO:0006397">
    <property type="term" value="P:mRNA processing"/>
    <property type="evidence" value="ECO:0007669"/>
    <property type="project" value="UniProtKB-KW"/>
</dbReference>
<dbReference type="CDD" id="cd06082">
    <property type="entry name" value="KOW_Spt5_2"/>
    <property type="match status" value="1"/>
</dbReference>
<feature type="domain" description="KOW" evidence="12">
    <location>
        <begin position="425"/>
        <end position="452"/>
    </location>
</feature>
<dbReference type="SMART" id="SM00738">
    <property type="entry name" value="NGN"/>
    <property type="match status" value="1"/>
</dbReference>
<dbReference type="SMART" id="SM00739">
    <property type="entry name" value="KOW"/>
    <property type="match status" value="6"/>
</dbReference>
<dbReference type="InterPro" id="IPR041976">
    <property type="entry name" value="KOW_Spt5_3"/>
</dbReference>
<feature type="domain" description="KOW" evidence="12">
    <location>
        <begin position="478"/>
        <end position="505"/>
    </location>
</feature>
<keyword evidence="5 9" id="KW-0804">Transcription</keyword>
<dbReference type="Pfam" id="PF12815">
    <property type="entry name" value="CTD"/>
    <property type="match status" value="1"/>
</dbReference>
<evidence type="ECO:0000256" key="9">
    <source>
        <dbReference type="PIRNR" id="PIRNR036945"/>
    </source>
</evidence>
<comment type="function">
    <text evidence="7 9">The SPT4-SPT5 complex mediates both activation and inhibition of transcription elongation, and plays a role in pre-mRNA processing. This complex seems to be important for the stability of the RNA polymerase II elongation machinery on the chromatin template but not for the inherent ability of this machinery to translocate down the gene.</text>
</comment>
<comment type="subunit">
    <text evidence="8">Component of the SPT4-SPT5 complex. Interacts with RNA polymerase II.</text>
</comment>
<feature type="compositionally biased region" description="Basic and acidic residues" evidence="10">
    <location>
        <begin position="31"/>
        <end position="41"/>
    </location>
</feature>
<feature type="region of interest" description="Disordered" evidence="10">
    <location>
        <begin position="747"/>
        <end position="925"/>
    </location>
</feature>
<keyword evidence="6 9" id="KW-0539">Nucleus</keyword>
<feature type="domain" description="KOW" evidence="12">
    <location>
        <begin position="692"/>
        <end position="719"/>
    </location>
</feature>
<dbReference type="InterPro" id="IPR024945">
    <property type="entry name" value="Spt5_C_dom"/>
</dbReference>
<dbReference type="Pfam" id="PF23037">
    <property type="entry name" value="KOWx_SPT5"/>
    <property type="match status" value="1"/>
</dbReference>
<feature type="compositionally biased region" description="Acidic residues" evidence="10">
    <location>
        <begin position="81"/>
        <end position="96"/>
    </location>
</feature>
<dbReference type="InterPro" id="IPR017071">
    <property type="entry name" value="TF_Spt5_eukaryote"/>
</dbReference>
<dbReference type="FunFam" id="2.30.30.30:FF:000029">
    <property type="entry name" value="Transcription elongation factor SPT5"/>
    <property type="match status" value="1"/>
</dbReference>
<dbReference type="OrthoDB" id="28901at2759"/>
<dbReference type="InterPro" id="IPR014722">
    <property type="entry name" value="Rib_uL2_dom2"/>
</dbReference>
<feature type="compositionally biased region" description="Gly residues" evidence="10">
    <location>
        <begin position="760"/>
        <end position="769"/>
    </location>
</feature>
<dbReference type="FunCoup" id="S8EE70">
    <property type="interactions" value="720"/>
</dbReference>
<dbReference type="InterPro" id="IPR041975">
    <property type="entry name" value="KOW_Spt5_2"/>
</dbReference>
<dbReference type="PIRSF" id="PIRSF036945">
    <property type="entry name" value="Spt5"/>
    <property type="match status" value="1"/>
</dbReference>
<sequence>MSDFEGDPNIGGAPDEENEEVEEEYEEEQDERPRKGSRKDYDDAEEDEEDEEEAEEEDPGVERGKKRRRTKRPAVNRFIDDEAEVDEDEDEEEDADEYARDDFVVEPEEDDLAQRAARHARFDRQERELDDQDLAKIAENLNQRYKRTAKRFTSDAELPQRMLMPSVEDPSLWQVRVRPGKERDLVFSLMRKALDLEFSNRPLQIFSTFQRDSLPGMIYVEAHSAKQVADACNGLVGVYPSRGIVLVPIDEMASLLQIKKQDLTVTPGSWVRIKRGKYQGDLAQVMDVTENGEEVGLKFIPRIDLNPKDDASLDQLGKKRKKGPTGLSSFSMRPPQRFFNYEEVVKVYGRKGVSKRNQVYVFQNDTYRDGFIEKDFRLTALQLDDVNPTLDEITRFTHGQDGTETDANVDLSIIAEASRKAAISVLQPGDHVEVFEGEQAGVHGTVHSIEQDIVSIQPVGMDLEGHRIQLPARSVRKRFKPGDHVKVMTGQNSDETGLVVSVIDNVVTFLSDMSMQEVSVFSKDLREAAEVGTGTNVVGNYELHDLVQLDLQTVGVIFKTERDSFRVLDQNGQVRLVQPHQISMRRDSNRAIATDAEGHELRVNDNVKEIDGEGRKGRVLHTYQSFFAFLHNRDYNENGGVFVTRARSLVSLAPKGNAMKLGATDLSKMNPAMTGGAGGMVGSGNIGRGPRDRLIGVTVTVTKGPNKGYIGTIKDTNGPIARVELVTGNKVISIEKVKLMRRNQNGALEPLEGSNTMGPPRGGFGGAGGHTPNPYAGNGGRTPAWGQAGRTPNPYADGGKTPRWGQTPGWGDKTPAWGGTTPFHSGDKTPAWGQGRTPNPYTQNQPKTPRWDGSARSPNNPAKSPDRPSGHETPRRGWGSNDWEDVSFIDNPNGFRRPGDEATSPAANPYTGAPTPGVHDLYNDFRTPNITTSMVTPGPSAGDFSNASNAPFELSDQWLLETEFSSQRGMLVEVRGSFGPTGWFNGDYEGKLGIVNSIFDTQSPNFAATANVRFLEPLDPAKPALQVPVEVLKPVKPEKYGTEVLILHGPHKGQQARVNMVEAGGLMVVTTKQFTVDELSADKLVVVRPVD</sequence>
<name>S8EE70_FOMSC</name>
<dbReference type="GO" id="GO:0003729">
    <property type="term" value="F:mRNA binding"/>
    <property type="evidence" value="ECO:0007669"/>
    <property type="project" value="TreeGrafter"/>
</dbReference>
<dbReference type="CDD" id="cd06081">
    <property type="entry name" value="KOW_Spt5_1"/>
    <property type="match status" value="1"/>
</dbReference>
<keyword evidence="4" id="KW-0507">mRNA processing</keyword>
<dbReference type="PANTHER" id="PTHR11125:SF7">
    <property type="entry name" value="TRANSCRIPTION ELONGATION FACTOR SPT5"/>
    <property type="match status" value="1"/>
</dbReference>
<feature type="compositionally biased region" description="Acidic residues" evidence="10">
    <location>
        <begin position="14"/>
        <end position="30"/>
    </location>
</feature>
<dbReference type="Proteomes" id="UP000015241">
    <property type="component" value="Unassembled WGS sequence"/>
</dbReference>
<evidence type="ECO:0000259" key="12">
    <source>
        <dbReference type="SMART" id="SM00739"/>
    </source>
</evidence>
<dbReference type="HOGENOM" id="CLU_003537_1_0_1"/>
<dbReference type="PANTHER" id="PTHR11125">
    <property type="entry name" value="SUPPRESSOR OF TY 5"/>
    <property type="match status" value="1"/>
</dbReference>
<dbReference type="InterPro" id="IPR008991">
    <property type="entry name" value="Translation_prot_SH3-like_sf"/>
</dbReference>
<dbReference type="Pfam" id="PF11942">
    <property type="entry name" value="Spt5_N"/>
    <property type="match status" value="1"/>
</dbReference>
<accession>S8EE70</accession>
<dbReference type="eggNOG" id="KOG1999">
    <property type="taxonomic scope" value="Eukaryota"/>
</dbReference>
<dbReference type="InterPro" id="IPR039385">
    <property type="entry name" value="NGN_Euk"/>
</dbReference>
<evidence type="ECO:0000256" key="7">
    <source>
        <dbReference type="ARBA" id="ARBA00024691"/>
    </source>
</evidence>
<dbReference type="GO" id="GO:0032784">
    <property type="term" value="P:regulation of DNA-templated transcription elongation"/>
    <property type="evidence" value="ECO:0007669"/>
    <property type="project" value="InterPro"/>
</dbReference>
<dbReference type="AlphaFoldDB" id="S8EE70"/>
<dbReference type="STRING" id="743788.S8EE70"/>
<dbReference type="InterPro" id="IPR041977">
    <property type="entry name" value="KOW_Spt5_4"/>
</dbReference>
<dbReference type="GO" id="GO:0006357">
    <property type="term" value="P:regulation of transcription by RNA polymerase II"/>
    <property type="evidence" value="ECO:0007669"/>
    <property type="project" value="InterPro"/>
</dbReference>
<dbReference type="CDD" id="cd09888">
    <property type="entry name" value="NGN_Euk"/>
    <property type="match status" value="1"/>
</dbReference>
<dbReference type="InterPro" id="IPR022581">
    <property type="entry name" value="Spt5_N"/>
</dbReference>
<feature type="compositionally biased region" description="Acidic residues" evidence="10">
    <location>
        <begin position="42"/>
        <end position="59"/>
    </location>
</feature>